<gene>
    <name evidence="1" type="ORF">JX360_00590</name>
</gene>
<sequence>MHTGWSKHWRIALRLELGLLGLSLLIPSQAWAHGVEASYQAIPTFQIEARYDTGEPLASAQVTVFAPTDPTRPWQEGQTDAAGRFVLQPDPELRGLWQVRIRQAGHGVLLNVPVGDLESGTAGISSSSPSFGPLQRGVMAACVIWGCLATALFFSTPRRATPSTRSEFTSPALEHD</sequence>
<evidence type="ECO:0000313" key="2">
    <source>
        <dbReference type="Proteomes" id="UP000830835"/>
    </source>
</evidence>
<keyword evidence="2" id="KW-1185">Reference proteome</keyword>
<name>A0ABT0C6J4_THEVL</name>
<dbReference type="Proteomes" id="UP000830835">
    <property type="component" value="Unassembled WGS sequence"/>
</dbReference>
<evidence type="ECO:0000313" key="1">
    <source>
        <dbReference type="EMBL" id="MCJ2541413.1"/>
    </source>
</evidence>
<reference evidence="1" key="1">
    <citation type="submission" date="2021-02" db="EMBL/GenBank/DDBJ databases">
        <title>The CRISPR/cas machinery reduction and long-range gene transfer in the hot spring cyanobacterium Synechococcus.</title>
        <authorList>
            <person name="Dvorak P."/>
            <person name="Jahodarova E."/>
            <person name="Hasler P."/>
            <person name="Poulickova A."/>
        </authorList>
    </citation>
    <scope>NUCLEOTIDE SEQUENCE</scope>
    <source>
        <strain evidence="1">Rupite</strain>
    </source>
</reference>
<accession>A0ABT0C6J4</accession>
<comment type="caution">
    <text evidence="1">The sequence shown here is derived from an EMBL/GenBank/DDBJ whole genome shotgun (WGS) entry which is preliminary data.</text>
</comment>
<protein>
    <recommendedName>
        <fullName evidence="3">Carboxypeptidase regulatory-like domain-containing protein</fullName>
    </recommendedName>
</protein>
<organism evidence="1 2">
    <name type="scientific">Thermostichus vulcanus str. 'Rupite'</name>
    <dbReference type="NCBI Taxonomy" id="2813851"/>
    <lineage>
        <taxon>Bacteria</taxon>
        <taxon>Bacillati</taxon>
        <taxon>Cyanobacteriota</taxon>
        <taxon>Cyanophyceae</taxon>
        <taxon>Thermostichales</taxon>
        <taxon>Thermostichaceae</taxon>
        <taxon>Thermostichus</taxon>
    </lineage>
</organism>
<evidence type="ECO:0008006" key="3">
    <source>
        <dbReference type="Google" id="ProtNLM"/>
    </source>
</evidence>
<proteinExistence type="predicted"/>
<dbReference type="EMBL" id="JAFIRA010000001">
    <property type="protein sequence ID" value="MCJ2541413.1"/>
    <property type="molecule type" value="Genomic_DNA"/>
</dbReference>